<dbReference type="GO" id="GO:0016740">
    <property type="term" value="F:transferase activity"/>
    <property type="evidence" value="ECO:0007669"/>
    <property type="project" value="InterPro"/>
</dbReference>
<evidence type="ECO:0000256" key="2">
    <source>
        <dbReference type="ARBA" id="ARBA00022980"/>
    </source>
</evidence>
<dbReference type="STRING" id="1313304.CALK_1781"/>
<dbReference type="PATRIC" id="fig|1313304.3.peg.1697"/>
<evidence type="ECO:0000313" key="9">
    <source>
        <dbReference type="EMBL" id="ERP31292.1"/>
    </source>
</evidence>
<dbReference type="FunFam" id="2.30.30.30:FF:000001">
    <property type="entry name" value="50S ribosomal protein L2"/>
    <property type="match status" value="1"/>
</dbReference>
<evidence type="ECO:0000259" key="8">
    <source>
        <dbReference type="SMART" id="SM01383"/>
    </source>
</evidence>
<evidence type="ECO:0000256" key="1">
    <source>
        <dbReference type="ARBA" id="ARBA00005636"/>
    </source>
</evidence>
<dbReference type="Pfam" id="PF03947">
    <property type="entry name" value="Ribosomal_L2_C"/>
    <property type="match status" value="1"/>
</dbReference>
<dbReference type="InterPro" id="IPR008991">
    <property type="entry name" value="Translation_prot_SH3-like_sf"/>
</dbReference>
<dbReference type="Pfam" id="PF00181">
    <property type="entry name" value="Ribosomal_L2_N"/>
    <property type="match status" value="1"/>
</dbReference>
<keyword evidence="5" id="KW-0699">rRNA-binding</keyword>
<keyword evidence="2 5" id="KW-0689">Ribosomal protein</keyword>
<feature type="region of interest" description="Disordered" evidence="6">
    <location>
        <begin position="224"/>
        <end position="274"/>
    </location>
</feature>
<dbReference type="InterPro" id="IPR012340">
    <property type="entry name" value="NA-bd_OB-fold"/>
</dbReference>
<dbReference type="eggNOG" id="COG0090">
    <property type="taxonomic scope" value="Bacteria"/>
</dbReference>
<dbReference type="Gene3D" id="2.40.50.140">
    <property type="entry name" value="Nucleic acid-binding proteins"/>
    <property type="match status" value="1"/>
</dbReference>
<feature type="domain" description="Large ribosomal subunit protein uL2 RNA-binding" evidence="8">
    <location>
        <begin position="42"/>
        <end position="118"/>
    </location>
</feature>
<comment type="caution">
    <text evidence="9">The sequence shown here is derived from an EMBL/GenBank/DDBJ whole genome shotgun (WGS) entry which is preliminary data.</text>
</comment>
<organism evidence="9 10">
    <name type="scientific">Chitinivibrio alkaliphilus ACht1</name>
    <dbReference type="NCBI Taxonomy" id="1313304"/>
    <lineage>
        <taxon>Bacteria</taxon>
        <taxon>Pseudomonadati</taxon>
        <taxon>Fibrobacterota</taxon>
        <taxon>Chitinivibrionia</taxon>
        <taxon>Chitinivibrionales</taxon>
        <taxon>Chitinivibrionaceae</taxon>
        <taxon>Chitinivibrio</taxon>
    </lineage>
</organism>
<keyword evidence="10" id="KW-1185">Reference proteome</keyword>
<dbReference type="HAMAP" id="MF_01320_B">
    <property type="entry name" value="Ribosomal_uL2_B"/>
    <property type="match status" value="1"/>
</dbReference>
<feature type="compositionally biased region" description="Basic and acidic residues" evidence="6">
    <location>
        <begin position="263"/>
        <end position="274"/>
    </location>
</feature>
<dbReference type="Proteomes" id="UP000017148">
    <property type="component" value="Unassembled WGS sequence"/>
</dbReference>
<keyword evidence="3 5" id="KW-0687">Ribonucleoprotein</keyword>
<evidence type="ECO:0000313" key="10">
    <source>
        <dbReference type="Proteomes" id="UP000017148"/>
    </source>
</evidence>
<dbReference type="PANTHER" id="PTHR13691:SF5">
    <property type="entry name" value="LARGE RIBOSOMAL SUBUNIT PROTEIN UL2M"/>
    <property type="match status" value="1"/>
</dbReference>
<dbReference type="GO" id="GO:0015934">
    <property type="term" value="C:large ribosomal subunit"/>
    <property type="evidence" value="ECO:0007669"/>
    <property type="project" value="InterPro"/>
</dbReference>
<dbReference type="InterPro" id="IPR022671">
    <property type="entry name" value="Ribosomal_uL2_CS"/>
</dbReference>
<protein>
    <recommendedName>
        <fullName evidence="4 5">Large ribosomal subunit protein uL2</fullName>
    </recommendedName>
</protein>
<comment type="similarity">
    <text evidence="1 5">Belongs to the universal ribosomal protein uL2 family.</text>
</comment>
<dbReference type="InterPro" id="IPR014726">
    <property type="entry name" value="Ribosomal_uL2_dom3"/>
</dbReference>
<keyword evidence="5" id="KW-0694">RNA-binding</keyword>
<gene>
    <name evidence="5" type="primary">rplB</name>
    <name evidence="9" type="ORF">CALK_1781</name>
</gene>
<feature type="compositionally biased region" description="Basic residues" evidence="6">
    <location>
        <begin position="251"/>
        <end position="262"/>
    </location>
</feature>
<dbReference type="InterPro" id="IPR022669">
    <property type="entry name" value="Ribosomal_uL2_C"/>
</dbReference>
<dbReference type="SUPFAM" id="SSF50104">
    <property type="entry name" value="Translation proteins SH3-like domain"/>
    <property type="match status" value="1"/>
</dbReference>
<feature type="compositionally biased region" description="Gly residues" evidence="6">
    <location>
        <begin position="232"/>
        <end position="244"/>
    </location>
</feature>
<evidence type="ECO:0000256" key="5">
    <source>
        <dbReference type="HAMAP-Rule" id="MF_01320"/>
    </source>
</evidence>
<comment type="function">
    <text evidence="5">One of the primary rRNA binding proteins. Required for association of the 30S and 50S subunits to form the 70S ribosome, for tRNA binding and peptide bond formation. It has been suggested to have peptidyltransferase activity; this is somewhat controversial. Makes several contacts with the 16S rRNA in the 70S ribosome.</text>
</comment>
<dbReference type="OrthoDB" id="9778722at2"/>
<dbReference type="EMBL" id="ASJR01000015">
    <property type="protein sequence ID" value="ERP31292.1"/>
    <property type="molecule type" value="Genomic_DNA"/>
</dbReference>
<dbReference type="InterPro" id="IPR002171">
    <property type="entry name" value="Ribosomal_uL2"/>
</dbReference>
<reference evidence="9 10" key="1">
    <citation type="journal article" date="2013" name="Environ. Microbiol.">
        <title>Genome analysis of Chitinivibrio alkaliphilus gen. nov., sp. nov., a novel extremely haloalkaliphilic anaerobic chitinolytic bacterium from the candidate phylum Termite Group 3.</title>
        <authorList>
            <person name="Sorokin D.Y."/>
            <person name="Gumerov V.M."/>
            <person name="Rakitin A.L."/>
            <person name="Beletsky A.V."/>
            <person name="Damste J.S."/>
            <person name="Muyzer G."/>
            <person name="Mardanov A.V."/>
            <person name="Ravin N.V."/>
        </authorList>
    </citation>
    <scope>NUCLEOTIDE SEQUENCE [LARGE SCALE GENOMIC DNA]</scope>
    <source>
        <strain evidence="9 10">ACht1</strain>
    </source>
</reference>
<dbReference type="InterPro" id="IPR014722">
    <property type="entry name" value="Rib_uL2_dom2"/>
</dbReference>
<dbReference type="GO" id="GO:0002181">
    <property type="term" value="P:cytoplasmic translation"/>
    <property type="evidence" value="ECO:0007669"/>
    <property type="project" value="TreeGrafter"/>
</dbReference>
<feature type="domain" description="Large ribosomal subunit protein uL2 C-terminal" evidence="7">
    <location>
        <begin position="124"/>
        <end position="252"/>
    </location>
</feature>
<proteinExistence type="inferred from homology"/>
<dbReference type="PANTHER" id="PTHR13691">
    <property type="entry name" value="RIBOSOMAL PROTEIN L2"/>
    <property type="match status" value="1"/>
</dbReference>
<dbReference type="Gene3D" id="2.30.30.30">
    <property type="match status" value="1"/>
</dbReference>
<dbReference type="Gene3D" id="4.10.950.10">
    <property type="entry name" value="Ribosomal protein L2, domain 3"/>
    <property type="match status" value="1"/>
</dbReference>
<dbReference type="GO" id="GO:0019843">
    <property type="term" value="F:rRNA binding"/>
    <property type="evidence" value="ECO:0007669"/>
    <property type="project" value="UniProtKB-UniRule"/>
</dbReference>
<evidence type="ECO:0000256" key="6">
    <source>
        <dbReference type="SAM" id="MobiDB-lite"/>
    </source>
</evidence>
<accession>U7D885</accession>
<dbReference type="RefSeq" id="WP_022637215.1">
    <property type="nucleotide sequence ID" value="NZ_ASJR01000015.1"/>
</dbReference>
<dbReference type="SUPFAM" id="SSF50249">
    <property type="entry name" value="Nucleic acid-binding proteins"/>
    <property type="match status" value="1"/>
</dbReference>
<dbReference type="SMART" id="SM01382">
    <property type="entry name" value="Ribosomal_L2_C"/>
    <property type="match status" value="1"/>
</dbReference>
<evidence type="ECO:0000259" key="7">
    <source>
        <dbReference type="SMART" id="SM01382"/>
    </source>
</evidence>
<dbReference type="NCBIfam" id="TIGR01171">
    <property type="entry name" value="rplB_bact"/>
    <property type="match status" value="1"/>
</dbReference>
<dbReference type="PROSITE" id="PS00467">
    <property type="entry name" value="RIBOSOMAL_L2"/>
    <property type="match status" value="1"/>
</dbReference>
<evidence type="ECO:0000256" key="4">
    <source>
        <dbReference type="ARBA" id="ARBA00035242"/>
    </source>
</evidence>
<feature type="region of interest" description="Disordered" evidence="6">
    <location>
        <begin position="34"/>
        <end position="53"/>
    </location>
</feature>
<comment type="subunit">
    <text evidence="5">Part of the 50S ribosomal subunit. Forms a bridge to the 30S subunit in the 70S ribosome.</text>
</comment>
<name>U7D885_9BACT</name>
<dbReference type="InterPro" id="IPR022666">
    <property type="entry name" value="Ribosomal_uL2_RNA-bd_dom"/>
</dbReference>
<sequence length="274" mass="30166">MAIKSFKPKSPTLRYKRILDKSELCKDAPWKSLTAPKKSTAGRNDSGRITSRFRGGGHKQKYRIVDFKGNKHGVPGVVERIEYDPNRTANIALVKYADGERRYTLATLNMYVGMEIIAGENVEPKEGNRLPLGKIYPGYDVCNVEMREGNGGKMVRSAGTFATVVAKDGDKVQLRLPSGEIRAFRETLYATVGQVSNVDHMNEVGGSAGRSRWKGRKPHVRGVVMNPVDHPMGGGEGKTSGGGHPVSPWGKKAKGQKTRKRGKASDKYIVKKRK</sequence>
<dbReference type="FunFam" id="4.10.950.10:FF:000001">
    <property type="entry name" value="50S ribosomal protein L2"/>
    <property type="match status" value="1"/>
</dbReference>
<dbReference type="AlphaFoldDB" id="U7D885"/>
<dbReference type="InterPro" id="IPR005880">
    <property type="entry name" value="Ribosomal_uL2_bac/org-type"/>
</dbReference>
<evidence type="ECO:0000256" key="3">
    <source>
        <dbReference type="ARBA" id="ARBA00023274"/>
    </source>
</evidence>
<dbReference type="PIRSF" id="PIRSF002158">
    <property type="entry name" value="Ribosomal_L2"/>
    <property type="match status" value="1"/>
</dbReference>
<dbReference type="SMART" id="SM01383">
    <property type="entry name" value="Ribosomal_L2"/>
    <property type="match status" value="1"/>
</dbReference>
<dbReference type="GO" id="GO:0003735">
    <property type="term" value="F:structural constituent of ribosome"/>
    <property type="evidence" value="ECO:0007669"/>
    <property type="project" value="InterPro"/>
</dbReference>